<organism evidence="1 2">
    <name type="scientific">Streptacidiphilus alkalitolerans</name>
    <dbReference type="NCBI Taxonomy" id="3342712"/>
    <lineage>
        <taxon>Bacteria</taxon>
        <taxon>Bacillati</taxon>
        <taxon>Actinomycetota</taxon>
        <taxon>Actinomycetes</taxon>
        <taxon>Kitasatosporales</taxon>
        <taxon>Streptomycetaceae</taxon>
        <taxon>Streptacidiphilus</taxon>
    </lineage>
</organism>
<comment type="caution">
    <text evidence="1">The sequence shown here is derived from an EMBL/GenBank/DDBJ whole genome shotgun (WGS) entry which is preliminary data.</text>
</comment>
<protein>
    <submittedName>
        <fullName evidence="1">Uncharacterized protein</fullName>
    </submittedName>
</protein>
<dbReference type="Proteomes" id="UP001592530">
    <property type="component" value="Unassembled WGS sequence"/>
</dbReference>
<dbReference type="EMBL" id="JBHEZY010000024">
    <property type="protein sequence ID" value="MFC1436081.1"/>
    <property type="molecule type" value="Genomic_DNA"/>
</dbReference>
<sequence>MEPISVRPAPQVTAAHVRTLLDSSADNPVLYISYGEGTESELDVWSAEQVFEADIVITRETAVGLLGGEDPDSEAVTAFVKDAQEAVDQMVSVKDL</sequence>
<evidence type="ECO:0000313" key="2">
    <source>
        <dbReference type="Proteomes" id="UP001592530"/>
    </source>
</evidence>
<accession>A0ABV6XCY6</accession>
<name>A0ABV6XCY6_9ACTN</name>
<evidence type="ECO:0000313" key="1">
    <source>
        <dbReference type="EMBL" id="MFC1436081.1"/>
    </source>
</evidence>
<proteinExistence type="predicted"/>
<dbReference type="RefSeq" id="WP_380559537.1">
    <property type="nucleotide sequence ID" value="NZ_JBHEZY010000024.1"/>
</dbReference>
<reference evidence="1 2" key="1">
    <citation type="submission" date="2024-09" db="EMBL/GenBank/DDBJ databases">
        <authorList>
            <person name="Lee S.D."/>
        </authorList>
    </citation>
    <scope>NUCLEOTIDE SEQUENCE [LARGE SCALE GENOMIC DNA]</scope>
    <source>
        <strain evidence="1 2">N1-3</strain>
    </source>
</reference>
<gene>
    <name evidence="1" type="ORF">ACEZDB_36150</name>
</gene>